<protein>
    <submittedName>
        <fullName evidence="2">Glycosyltransferase</fullName>
    </submittedName>
</protein>
<reference evidence="2" key="1">
    <citation type="journal article" date="2004" name="J. Bacteriol.">
        <title>Relationships of the Escherichia coli O157, O111, and O55 O-antigen gene clusters with those of Salmonella enterica and Citrobacter freundii, which express identical O antigens.</title>
        <authorList>
            <person name="Samuel G."/>
            <person name="Hogbin J.P."/>
            <person name="Wang L."/>
            <person name="Reeves P.R."/>
        </authorList>
    </citation>
    <scope>NUCLEOTIDE SEQUENCE</scope>
    <source>
        <strain evidence="2">M1972</strain>
    </source>
</reference>
<accession>Q5UHD8</accession>
<dbReference type="InterPro" id="IPR029044">
    <property type="entry name" value="Nucleotide-diphossugar_trans"/>
</dbReference>
<feature type="domain" description="Glycosyltransferase 2-like" evidence="1">
    <location>
        <begin position="4"/>
        <end position="95"/>
    </location>
</feature>
<dbReference type="Pfam" id="PF00535">
    <property type="entry name" value="Glycos_transf_2"/>
    <property type="match status" value="1"/>
</dbReference>
<proteinExistence type="predicted"/>
<dbReference type="PANTHER" id="PTHR22916">
    <property type="entry name" value="GLYCOSYLTRANSFERASE"/>
    <property type="match status" value="1"/>
</dbReference>
<dbReference type="Gene3D" id="3.90.550.10">
    <property type="entry name" value="Spore Coat Polysaccharide Biosynthesis Protein SpsA, Chain A"/>
    <property type="match status" value="1"/>
</dbReference>
<keyword evidence="2" id="KW-0808">Transferase</keyword>
<gene>
    <name evidence="2" type="primary">wbdO</name>
</gene>
<dbReference type="CAZy" id="GT2">
    <property type="family name" value="Glycosyltransferase Family 2"/>
</dbReference>
<dbReference type="PANTHER" id="PTHR22916:SF3">
    <property type="entry name" value="UDP-GLCNAC:BETAGAL BETA-1,3-N-ACETYLGLUCOSAMINYLTRANSFERASE-LIKE PROTEIN 1"/>
    <property type="match status" value="1"/>
</dbReference>
<evidence type="ECO:0000313" key="2">
    <source>
        <dbReference type="EMBL" id="AAV34495.1"/>
    </source>
</evidence>
<dbReference type="InterPro" id="IPR001173">
    <property type="entry name" value="Glyco_trans_2-like"/>
</dbReference>
<dbReference type="GO" id="GO:0016758">
    <property type="term" value="F:hexosyltransferase activity"/>
    <property type="evidence" value="ECO:0007669"/>
    <property type="project" value="UniProtKB-ARBA"/>
</dbReference>
<evidence type="ECO:0000259" key="1">
    <source>
        <dbReference type="Pfam" id="PF00535"/>
    </source>
</evidence>
<dbReference type="SUPFAM" id="SSF53448">
    <property type="entry name" value="Nucleotide-diphospho-sugar transferases"/>
    <property type="match status" value="1"/>
</dbReference>
<sequence length="244" mass="27680">MKISVVTVTYNNGNGLRKTLQSLSSIKTKPCEIIIIDAESKDNTKSVVDEYFSKMNIIYINEKDNGIYDAMNKGHKIANGDYIHYLNAGDCVSGDVYANVTGTCLIKVGLFNERDSFLGFSNLTHSNTGYCHQGVIFPKEHLDYDLKYKLCADYDLLQKTFPEGLASLPLITDGYIKYDMSGVSANKTLLRDKELLAIMWKNNKRIIPKFMIYVLFKTMIPKGCRRFLRKLKYSISVFSLNGNK</sequence>
<dbReference type="AlphaFoldDB" id="Q5UHD8"/>
<dbReference type="EMBL" id="AY730592">
    <property type="protein sequence ID" value="AAV34495.1"/>
    <property type="molecule type" value="Genomic_DNA"/>
</dbReference>
<name>Q5UHD8_CITFR</name>
<dbReference type="SMR" id="Q5UHD8"/>
<organism evidence="2">
    <name type="scientific">Citrobacter freundii</name>
    <dbReference type="NCBI Taxonomy" id="546"/>
    <lineage>
        <taxon>Bacteria</taxon>
        <taxon>Pseudomonadati</taxon>
        <taxon>Pseudomonadota</taxon>
        <taxon>Gammaproteobacteria</taxon>
        <taxon>Enterobacterales</taxon>
        <taxon>Enterobacteriaceae</taxon>
        <taxon>Citrobacter</taxon>
        <taxon>Citrobacter freundii complex</taxon>
    </lineage>
</organism>